<feature type="chain" id="PRO_5036776885" evidence="1">
    <location>
        <begin position="18"/>
        <end position="66"/>
    </location>
</feature>
<dbReference type="Proteomes" id="UP000694892">
    <property type="component" value="Chromosome 9_10L"/>
</dbReference>
<evidence type="ECO:0000313" key="2">
    <source>
        <dbReference type="EMBL" id="OCT62721.1"/>
    </source>
</evidence>
<gene>
    <name evidence="2" type="ORF">XELAEV_18043812mg</name>
</gene>
<keyword evidence="1" id="KW-0732">Signal</keyword>
<name>A0A974BXT4_XENLA</name>
<accession>A0A974BXT4</accession>
<evidence type="ECO:0000256" key="1">
    <source>
        <dbReference type="SAM" id="SignalP"/>
    </source>
</evidence>
<evidence type="ECO:0000313" key="3">
    <source>
        <dbReference type="Proteomes" id="UP000694892"/>
    </source>
</evidence>
<proteinExistence type="predicted"/>
<reference evidence="3" key="1">
    <citation type="journal article" date="2016" name="Nature">
        <title>Genome evolution in the allotetraploid frog Xenopus laevis.</title>
        <authorList>
            <person name="Session A.M."/>
            <person name="Uno Y."/>
            <person name="Kwon T."/>
            <person name="Chapman J.A."/>
            <person name="Toyoda A."/>
            <person name="Takahashi S."/>
            <person name="Fukui A."/>
            <person name="Hikosaka A."/>
            <person name="Suzuki A."/>
            <person name="Kondo M."/>
            <person name="van Heeringen S.J."/>
            <person name="Quigley I."/>
            <person name="Heinz S."/>
            <person name="Ogino H."/>
            <person name="Ochi H."/>
            <person name="Hellsten U."/>
            <person name="Lyons J.B."/>
            <person name="Simakov O."/>
            <person name="Putnam N."/>
            <person name="Stites J."/>
            <person name="Kuroki Y."/>
            <person name="Tanaka T."/>
            <person name="Michiue T."/>
            <person name="Watanabe M."/>
            <person name="Bogdanovic O."/>
            <person name="Lister R."/>
            <person name="Georgiou G."/>
            <person name="Paranjpe S.S."/>
            <person name="van Kruijsbergen I."/>
            <person name="Shu S."/>
            <person name="Carlson J."/>
            <person name="Kinoshita T."/>
            <person name="Ohta Y."/>
            <person name="Mawaribuchi S."/>
            <person name="Jenkins J."/>
            <person name="Grimwood J."/>
            <person name="Schmutz J."/>
            <person name="Mitros T."/>
            <person name="Mozaffari S.V."/>
            <person name="Suzuki Y."/>
            <person name="Haramoto Y."/>
            <person name="Yamamoto T.S."/>
            <person name="Takagi C."/>
            <person name="Heald R."/>
            <person name="Miller K."/>
            <person name="Haudenschild C."/>
            <person name="Kitzman J."/>
            <person name="Nakayama T."/>
            <person name="Izutsu Y."/>
            <person name="Robert J."/>
            <person name="Fortriede J."/>
            <person name="Burns K."/>
            <person name="Lotay V."/>
            <person name="Karimi K."/>
            <person name="Yasuoka Y."/>
            <person name="Dichmann D.S."/>
            <person name="Flajnik M.F."/>
            <person name="Houston D.W."/>
            <person name="Shendure J."/>
            <person name="DuPasquier L."/>
            <person name="Vize P.D."/>
            <person name="Zorn A.M."/>
            <person name="Ito M."/>
            <person name="Marcotte E.M."/>
            <person name="Wallingford J.B."/>
            <person name="Ito Y."/>
            <person name="Asashima M."/>
            <person name="Ueno N."/>
            <person name="Matsuda Y."/>
            <person name="Veenstra G.J."/>
            <person name="Fujiyama A."/>
            <person name="Harland R.M."/>
            <person name="Taira M."/>
            <person name="Rokhsar D.S."/>
        </authorList>
    </citation>
    <scope>NUCLEOTIDE SEQUENCE [LARGE SCALE GENOMIC DNA]</scope>
    <source>
        <strain evidence="3">J</strain>
    </source>
</reference>
<feature type="signal peptide" evidence="1">
    <location>
        <begin position="1"/>
        <end position="17"/>
    </location>
</feature>
<dbReference type="AlphaFoldDB" id="A0A974BXT4"/>
<dbReference type="EMBL" id="CM004482">
    <property type="protein sequence ID" value="OCT62721.1"/>
    <property type="molecule type" value="Genomic_DNA"/>
</dbReference>
<sequence>MAMFLKLCHCFGNIVMAISELLNWSALWKNVAIAHCSPPLPSKSNPSAPFTPANPPLHLPLALFAL</sequence>
<protein>
    <submittedName>
        <fullName evidence="2">Uncharacterized protein</fullName>
    </submittedName>
</protein>
<organism evidence="2 3">
    <name type="scientific">Xenopus laevis</name>
    <name type="common">African clawed frog</name>
    <dbReference type="NCBI Taxonomy" id="8355"/>
    <lineage>
        <taxon>Eukaryota</taxon>
        <taxon>Metazoa</taxon>
        <taxon>Chordata</taxon>
        <taxon>Craniata</taxon>
        <taxon>Vertebrata</taxon>
        <taxon>Euteleostomi</taxon>
        <taxon>Amphibia</taxon>
        <taxon>Batrachia</taxon>
        <taxon>Anura</taxon>
        <taxon>Pipoidea</taxon>
        <taxon>Pipidae</taxon>
        <taxon>Xenopodinae</taxon>
        <taxon>Xenopus</taxon>
        <taxon>Xenopus</taxon>
    </lineage>
</organism>